<comment type="caution">
    <text evidence="7">The sequence shown here is derived from an EMBL/GenBank/DDBJ whole genome shotgun (WGS) entry which is preliminary data.</text>
</comment>
<reference evidence="7" key="1">
    <citation type="journal article" date="2023" name="PhytoFront">
        <title>Draft Genome Resources of Seven Strains of Tilletia horrida, Causal Agent of Kernel Smut of Rice.</title>
        <authorList>
            <person name="Khanal S."/>
            <person name="Antony Babu S."/>
            <person name="Zhou X.G."/>
        </authorList>
    </citation>
    <scope>NUCLEOTIDE SEQUENCE</scope>
    <source>
        <strain evidence="7">TX3</strain>
    </source>
</reference>
<feature type="region of interest" description="Disordered" evidence="5">
    <location>
        <begin position="85"/>
        <end position="110"/>
    </location>
</feature>
<feature type="transmembrane region" description="Helical" evidence="6">
    <location>
        <begin position="155"/>
        <end position="175"/>
    </location>
</feature>
<dbReference type="Pfam" id="PF04193">
    <property type="entry name" value="PQ-loop"/>
    <property type="match status" value="2"/>
</dbReference>
<gene>
    <name evidence="7" type="ORF">OC842_004168</name>
</gene>
<evidence type="ECO:0000313" key="7">
    <source>
        <dbReference type="EMBL" id="KAK0529674.1"/>
    </source>
</evidence>
<feature type="transmembrane region" description="Helical" evidence="6">
    <location>
        <begin position="387"/>
        <end position="415"/>
    </location>
</feature>
<dbReference type="InterPro" id="IPR051415">
    <property type="entry name" value="LAAT-1"/>
</dbReference>
<feature type="compositionally biased region" description="Acidic residues" evidence="5">
    <location>
        <begin position="313"/>
        <end position="337"/>
    </location>
</feature>
<feature type="transmembrane region" description="Helical" evidence="6">
    <location>
        <begin position="534"/>
        <end position="555"/>
    </location>
</feature>
<evidence type="ECO:0000256" key="3">
    <source>
        <dbReference type="ARBA" id="ARBA00022989"/>
    </source>
</evidence>
<dbReference type="SMART" id="SM00679">
    <property type="entry name" value="CTNS"/>
    <property type="match status" value="2"/>
</dbReference>
<feature type="transmembrane region" description="Helical" evidence="6">
    <location>
        <begin position="195"/>
        <end position="217"/>
    </location>
</feature>
<keyword evidence="4 6" id="KW-0472">Membrane</keyword>
<dbReference type="InterPro" id="IPR006603">
    <property type="entry name" value="PQ-loop_rpt"/>
</dbReference>
<accession>A0AAN6GA79</accession>
<evidence type="ECO:0000256" key="5">
    <source>
        <dbReference type="SAM" id="MobiDB-lite"/>
    </source>
</evidence>
<dbReference type="AlphaFoldDB" id="A0AAN6GA79"/>
<evidence type="ECO:0000313" key="8">
    <source>
        <dbReference type="Proteomes" id="UP001176521"/>
    </source>
</evidence>
<name>A0AAN6GA79_9BASI</name>
<organism evidence="7 8">
    <name type="scientific">Tilletia horrida</name>
    <dbReference type="NCBI Taxonomy" id="155126"/>
    <lineage>
        <taxon>Eukaryota</taxon>
        <taxon>Fungi</taxon>
        <taxon>Dikarya</taxon>
        <taxon>Basidiomycota</taxon>
        <taxon>Ustilaginomycotina</taxon>
        <taxon>Exobasidiomycetes</taxon>
        <taxon>Tilletiales</taxon>
        <taxon>Tilletiaceae</taxon>
        <taxon>Tilletia</taxon>
    </lineage>
</organism>
<dbReference type="Gene3D" id="1.20.1280.290">
    <property type="match status" value="2"/>
</dbReference>
<feature type="transmembrane region" description="Helical" evidence="6">
    <location>
        <begin position="567"/>
        <end position="589"/>
    </location>
</feature>
<feature type="region of interest" description="Disordered" evidence="5">
    <location>
        <begin position="307"/>
        <end position="348"/>
    </location>
</feature>
<dbReference type="GO" id="GO:0016020">
    <property type="term" value="C:membrane"/>
    <property type="evidence" value="ECO:0007669"/>
    <property type="project" value="UniProtKB-SubCell"/>
</dbReference>
<proteinExistence type="predicted"/>
<keyword evidence="2 6" id="KW-0812">Transmembrane</keyword>
<evidence type="ECO:0000256" key="1">
    <source>
        <dbReference type="ARBA" id="ARBA00004141"/>
    </source>
</evidence>
<dbReference type="PANTHER" id="PTHR16201">
    <property type="entry name" value="SEVEN TRANSMEMBRANE PROTEIN 1-RELATED"/>
    <property type="match status" value="1"/>
</dbReference>
<dbReference type="EMBL" id="JAPDMQ010000236">
    <property type="protein sequence ID" value="KAK0529674.1"/>
    <property type="molecule type" value="Genomic_DNA"/>
</dbReference>
<dbReference type="PANTHER" id="PTHR16201:SF11">
    <property type="entry name" value="PQ-LOOP REPEAT-CONTAINING PROTEIN"/>
    <property type="match status" value="1"/>
</dbReference>
<feature type="transmembrane region" description="Helical" evidence="6">
    <location>
        <begin position="119"/>
        <end position="143"/>
    </location>
</feature>
<sequence>MATFWALGREGLCTSITSSVARARPQEQRYRPAVAAAAAAAPPLFTFQSSPCEKESGYTALPSRLQLSDLDAHHGYAWLSSASGLPPQRQASIPAMTKSTPGQPFREQPDSCAPEHDPIALSLSIFLCVGLVVSYLPQIIRIVHKKSSLGFSPWFLLLGATSSSSSFLNLVALQWGLVRCCGVISAGACAESMMGIVQVMLQWLLFNVILVLFLVYYPKELRYERAHPAYLADAPNDSAVGSTHSHVTGTTDGGPGDLDSLDSHIAANYSGITSPGASGVDGPASGSAFERLVPSFWPMWKAPKRQALSAHEEEGDDDEEDDEEEEEELLSDVEEVGESQVGASGVNNGRAAVATAEDGERAALLGIPDEMRAWRRKRGPKRRTPEWSLALALAWVVALHFLFILAITLLLVSAVPDAAYPDPVPYPPVPPPAIAFSPVQLVLADWNQQTLAYTNFSSSFLQSAGREALSTSASNSSTTIMQTLLRHGAETILAARDSRKVISRWAAFLGITGTALAAGQYFPQIIHTQRAKHVGSLSIPMMCLQVPGSVIFVYSLAIRPGAEWSTVAAYVATGVLQLVLLIQCVIFLLRQKRLGLDDYGRPLAPAERVPPNAIVSR</sequence>
<evidence type="ECO:0000256" key="4">
    <source>
        <dbReference type="ARBA" id="ARBA00023136"/>
    </source>
</evidence>
<comment type="subcellular location">
    <subcellularLocation>
        <location evidence="1">Membrane</location>
        <topology evidence="1">Multi-pass membrane protein</topology>
    </subcellularLocation>
</comment>
<dbReference type="Proteomes" id="UP001176521">
    <property type="component" value="Unassembled WGS sequence"/>
</dbReference>
<keyword evidence="8" id="KW-1185">Reference proteome</keyword>
<evidence type="ECO:0000256" key="2">
    <source>
        <dbReference type="ARBA" id="ARBA00022692"/>
    </source>
</evidence>
<keyword evidence="3 6" id="KW-1133">Transmembrane helix</keyword>
<protein>
    <submittedName>
        <fullName evidence="7">Uncharacterized protein</fullName>
    </submittedName>
</protein>
<evidence type="ECO:0000256" key="6">
    <source>
        <dbReference type="SAM" id="Phobius"/>
    </source>
</evidence>
<feature type="transmembrane region" description="Helical" evidence="6">
    <location>
        <begin position="502"/>
        <end position="522"/>
    </location>
</feature>